<dbReference type="EMBL" id="JAAEDI010000006">
    <property type="protein sequence ID" value="MBR0649310.1"/>
    <property type="molecule type" value="Genomic_DNA"/>
</dbReference>
<accession>A0ABS5EEB3</accession>
<reference evidence="7" key="1">
    <citation type="journal article" date="2021" name="Syst. Appl. Microbiol.">
        <title>Roseomonas hellenica sp. nov., isolated from roots of wild-growing Alkanna tinctoria.</title>
        <authorList>
            <person name="Rat A."/>
            <person name="Naranjo H.D."/>
            <person name="Lebbe L."/>
            <person name="Cnockaert M."/>
            <person name="Krigas N."/>
            <person name="Grigoriadou K."/>
            <person name="Maloupa E."/>
            <person name="Willems A."/>
        </authorList>
    </citation>
    <scope>NUCLEOTIDE SEQUENCE [LARGE SCALE GENOMIC DNA]</scope>
    <source>
        <strain evidence="7">LMG 31159</strain>
    </source>
</reference>
<comment type="caution">
    <text evidence="6">The sequence shown here is derived from an EMBL/GenBank/DDBJ whole genome shotgun (WGS) entry which is preliminary data.</text>
</comment>
<evidence type="ECO:0000259" key="5">
    <source>
        <dbReference type="Pfam" id="PF01266"/>
    </source>
</evidence>
<keyword evidence="4" id="KW-0560">Oxidoreductase</keyword>
<evidence type="ECO:0000313" key="6">
    <source>
        <dbReference type="EMBL" id="MBR0649310.1"/>
    </source>
</evidence>
<sequence>MRVIVIGGGILGSIAAYSLLRAGAEAVLIDAAHPGRATQAGAGIVSPWTTRYEGEALYAMLEGGATAYPDLVAALAEDGETDLGYARVGTLCAPEDPAVLDAIEPLVRRRAAACPLAGDVARLTAAEAQRLFPAMAPRAALHLTGGARVDGRRLAAGLHRAIAQRGGVIRQGSAALLTEGDRLRGASLDGEAIGADAVIVAAGAWAPSLLAPLGLRLAIEPQRGQILHLRLEGMDTRAWPVLYPMTSHYLLTFEDGRVVIGATRETGSGFDQRVTAAGLAEVLGTALSVAPGLAQATHVETRIGFRPMPPDGRPLLGTVPGLPGLVIANGLGPSGLTVSPFAGRVAAQLALGEAPPLDIAPYDPLRR</sequence>
<keyword evidence="3" id="KW-0285">Flavoprotein</keyword>
<organism evidence="6 7">
    <name type="scientific">Neoroseomonas terrae</name>
    <dbReference type="NCBI Taxonomy" id="424799"/>
    <lineage>
        <taxon>Bacteria</taxon>
        <taxon>Pseudomonadati</taxon>
        <taxon>Pseudomonadota</taxon>
        <taxon>Alphaproteobacteria</taxon>
        <taxon>Acetobacterales</taxon>
        <taxon>Acetobacteraceae</taxon>
        <taxon>Neoroseomonas</taxon>
    </lineage>
</organism>
<comment type="similarity">
    <text evidence="2">Belongs to the DadA oxidoreductase family.</text>
</comment>
<evidence type="ECO:0000256" key="4">
    <source>
        <dbReference type="ARBA" id="ARBA00023002"/>
    </source>
</evidence>
<proteinExistence type="inferred from homology"/>
<dbReference type="PANTHER" id="PTHR13847:SF286">
    <property type="entry name" value="D-AMINO ACID DEHYDROGENASE"/>
    <property type="match status" value="1"/>
</dbReference>
<dbReference type="InterPro" id="IPR036188">
    <property type="entry name" value="FAD/NAD-bd_sf"/>
</dbReference>
<keyword evidence="7" id="KW-1185">Reference proteome</keyword>
<name>A0ABS5EEB3_9PROT</name>
<dbReference type="Pfam" id="PF01266">
    <property type="entry name" value="DAO"/>
    <property type="match status" value="1"/>
</dbReference>
<gene>
    <name evidence="6" type="ORF">GXW78_06530</name>
</gene>
<comment type="cofactor">
    <cofactor evidence="1">
        <name>FAD</name>
        <dbReference type="ChEBI" id="CHEBI:57692"/>
    </cofactor>
</comment>
<dbReference type="PANTHER" id="PTHR13847">
    <property type="entry name" value="SARCOSINE DEHYDROGENASE-RELATED"/>
    <property type="match status" value="1"/>
</dbReference>
<feature type="domain" description="FAD dependent oxidoreductase" evidence="5">
    <location>
        <begin position="2"/>
        <end position="349"/>
    </location>
</feature>
<evidence type="ECO:0000256" key="2">
    <source>
        <dbReference type="ARBA" id="ARBA00009410"/>
    </source>
</evidence>
<evidence type="ECO:0000313" key="7">
    <source>
        <dbReference type="Proteomes" id="UP000698752"/>
    </source>
</evidence>
<dbReference type="Proteomes" id="UP000698752">
    <property type="component" value="Unassembled WGS sequence"/>
</dbReference>
<evidence type="ECO:0000256" key="1">
    <source>
        <dbReference type="ARBA" id="ARBA00001974"/>
    </source>
</evidence>
<dbReference type="SUPFAM" id="SSF51905">
    <property type="entry name" value="FAD/NAD(P)-binding domain"/>
    <property type="match status" value="1"/>
</dbReference>
<dbReference type="SUPFAM" id="SSF54373">
    <property type="entry name" value="FAD-linked reductases, C-terminal domain"/>
    <property type="match status" value="1"/>
</dbReference>
<dbReference type="Gene3D" id="3.30.9.10">
    <property type="entry name" value="D-Amino Acid Oxidase, subunit A, domain 2"/>
    <property type="match status" value="1"/>
</dbReference>
<evidence type="ECO:0000256" key="3">
    <source>
        <dbReference type="ARBA" id="ARBA00022630"/>
    </source>
</evidence>
<dbReference type="RefSeq" id="WP_211867176.1">
    <property type="nucleotide sequence ID" value="NZ_JAAEDI010000006.1"/>
</dbReference>
<dbReference type="Gene3D" id="3.50.50.60">
    <property type="entry name" value="FAD/NAD(P)-binding domain"/>
    <property type="match status" value="1"/>
</dbReference>
<dbReference type="InterPro" id="IPR006076">
    <property type="entry name" value="FAD-dep_OxRdtase"/>
</dbReference>
<protein>
    <submittedName>
        <fullName evidence="6">FAD-binding oxidoreductase</fullName>
    </submittedName>
</protein>